<sequence>MESPFPPSSSSPGDGRIVVGLLPAGGSGLESLTYQYPLKLISPNPSTSQPSTLVFMLSYGGGLVAGDSVNLTIHVLEQARLSIATQGHTKIFKSPSPDVLTRQNLDVTIDDDAALCLLPDPVQPFEDSVYAQTQIFRLKSQASLCLLDWVTQGRSARGENWSFVEWNGRNEIWLSDSKGASPDRLLVRDSVILSQKGSKSVGRSLKDMMQNMAVSATLILRGSMMKSLGEFFLSEFAALPRIGARDFRSPEAKAKNDETISDHKRWQLQRLGREKGGGVLWSAARVRGCVVVKLGAATVEAGRDWIGSMIIKEGSIAAQFGEQSLMCVR</sequence>
<dbReference type="Pfam" id="PF01774">
    <property type="entry name" value="UreD"/>
    <property type="match status" value="1"/>
</dbReference>
<dbReference type="InterPro" id="IPR002669">
    <property type="entry name" value="UreD"/>
</dbReference>
<dbReference type="EMBL" id="JABEYC010000678">
    <property type="protein sequence ID" value="KAF4975065.1"/>
    <property type="molecule type" value="Genomic_DNA"/>
</dbReference>
<evidence type="ECO:0000256" key="2">
    <source>
        <dbReference type="ARBA" id="ARBA00023186"/>
    </source>
</evidence>
<comment type="similarity">
    <text evidence="1">Belongs to the UreD family.</text>
</comment>
<dbReference type="OrthoDB" id="5550464at2759"/>
<dbReference type="Proteomes" id="UP000635477">
    <property type="component" value="Unassembled WGS sequence"/>
</dbReference>
<name>A0A8H4UF25_9HYPO</name>
<accession>A0A8H4UF25</accession>
<evidence type="ECO:0008006" key="5">
    <source>
        <dbReference type="Google" id="ProtNLM"/>
    </source>
</evidence>
<organism evidence="3 4">
    <name type="scientific">Fusarium zealandicum</name>
    <dbReference type="NCBI Taxonomy" id="1053134"/>
    <lineage>
        <taxon>Eukaryota</taxon>
        <taxon>Fungi</taxon>
        <taxon>Dikarya</taxon>
        <taxon>Ascomycota</taxon>
        <taxon>Pezizomycotina</taxon>
        <taxon>Sordariomycetes</taxon>
        <taxon>Hypocreomycetidae</taxon>
        <taxon>Hypocreales</taxon>
        <taxon>Nectriaceae</taxon>
        <taxon>Fusarium</taxon>
        <taxon>Fusarium staphyleae species complex</taxon>
    </lineage>
</organism>
<proteinExistence type="inferred from homology"/>
<comment type="caution">
    <text evidence="3">The sequence shown here is derived from an EMBL/GenBank/DDBJ whole genome shotgun (WGS) entry which is preliminary data.</text>
</comment>
<keyword evidence="4" id="KW-1185">Reference proteome</keyword>
<dbReference type="GO" id="GO:0016151">
    <property type="term" value="F:nickel cation binding"/>
    <property type="evidence" value="ECO:0007669"/>
    <property type="project" value="InterPro"/>
</dbReference>
<gene>
    <name evidence="3" type="ORF">FZEAL_8101</name>
</gene>
<dbReference type="PANTHER" id="PTHR33643">
    <property type="entry name" value="UREASE ACCESSORY PROTEIN D"/>
    <property type="match status" value="1"/>
</dbReference>
<reference evidence="3" key="2">
    <citation type="submission" date="2020-05" db="EMBL/GenBank/DDBJ databases">
        <authorList>
            <person name="Kim H.-S."/>
            <person name="Proctor R.H."/>
            <person name="Brown D.W."/>
        </authorList>
    </citation>
    <scope>NUCLEOTIDE SEQUENCE</scope>
    <source>
        <strain evidence="3">NRRL 22465</strain>
    </source>
</reference>
<evidence type="ECO:0000313" key="3">
    <source>
        <dbReference type="EMBL" id="KAF4975065.1"/>
    </source>
</evidence>
<evidence type="ECO:0000256" key="1">
    <source>
        <dbReference type="ARBA" id="ARBA00007177"/>
    </source>
</evidence>
<protein>
    <recommendedName>
        <fullName evidence="5">Urease accessory protein</fullName>
    </recommendedName>
</protein>
<reference evidence="3" key="1">
    <citation type="journal article" date="2020" name="BMC Genomics">
        <title>Correction to: Identification and distribution of gene clusters required for synthesis of sphingolipid metabolism inhibitors in diverse species of the filamentous fungus Fusarium.</title>
        <authorList>
            <person name="Kim H.S."/>
            <person name="Lohmar J.M."/>
            <person name="Busman M."/>
            <person name="Brown D.W."/>
            <person name="Naumann T.A."/>
            <person name="Divon H.H."/>
            <person name="Lysoe E."/>
            <person name="Uhlig S."/>
            <person name="Proctor R.H."/>
        </authorList>
    </citation>
    <scope>NUCLEOTIDE SEQUENCE</scope>
    <source>
        <strain evidence="3">NRRL 22465</strain>
    </source>
</reference>
<dbReference type="PANTHER" id="PTHR33643:SF1">
    <property type="entry name" value="UREASE ACCESSORY PROTEIN D"/>
    <property type="match status" value="1"/>
</dbReference>
<dbReference type="HAMAP" id="MF_01384">
    <property type="entry name" value="UreD"/>
    <property type="match status" value="1"/>
</dbReference>
<keyword evidence="2" id="KW-0143">Chaperone</keyword>
<evidence type="ECO:0000313" key="4">
    <source>
        <dbReference type="Proteomes" id="UP000635477"/>
    </source>
</evidence>
<dbReference type="AlphaFoldDB" id="A0A8H4UF25"/>